<dbReference type="EMBL" id="BARS01041465">
    <property type="protein sequence ID" value="GAG32494.1"/>
    <property type="molecule type" value="Genomic_DNA"/>
</dbReference>
<dbReference type="Pfam" id="PF02515">
    <property type="entry name" value="CoA_transf_3"/>
    <property type="match status" value="1"/>
</dbReference>
<proteinExistence type="predicted"/>
<gene>
    <name evidence="2" type="ORF">S01H1_63052</name>
</gene>
<dbReference type="InterPro" id="IPR044855">
    <property type="entry name" value="CoA-Trfase_III_dom3_sf"/>
</dbReference>
<dbReference type="SUPFAM" id="SSF89796">
    <property type="entry name" value="CoA-transferase family III (CaiB/BaiF)"/>
    <property type="match status" value="1"/>
</dbReference>
<evidence type="ECO:0008006" key="3">
    <source>
        <dbReference type="Google" id="ProtNLM"/>
    </source>
</evidence>
<sequence>IKPGGAFGASFPDGDTGESSYNRFAYYNEVNRNKYAITVDLAKPLGVNVFKSLVKVSDVVVENFTPRVMKNFGLDYHVLRETNPQIIMISLSGYGQDGPYRDYVTYGEGIEAMVGLSELTAYPDGEPLKPGVAYADATSGLHASFAILAALRYRRLSGRGQHIDLAMREAVTPLLGEAIMDYTMNQRAAKPVGNRHSTMAPHGCYRAQGWGVKVGENQEGLRRSGGNEKGDAWIAIAISSDDEWRSLCHAMG</sequence>
<organism evidence="2">
    <name type="scientific">marine sediment metagenome</name>
    <dbReference type="NCBI Taxonomy" id="412755"/>
    <lineage>
        <taxon>unclassified sequences</taxon>
        <taxon>metagenomes</taxon>
        <taxon>ecological metagenomes</taxon>
    </lineage>
</organism>
<reference evidence="2" key="1">
    <citation type="journal article" date="2014" name="Front. Microbiol.">
        <title>High frequency of phylogenetically diverse reductive dehalogenase-homologous genes in deep subseafloor sedimentary metagenomes.</title>
        <authorList>
            <person name="Kawai M."/>
            <person name="Futagami T."/>
            <person name="Toyoda A."/>
            <person name="Takaki Y."/>
            <person name="Nishi S."/>
            <person name="Hori S."/>
            <person name="Arai W."/>
            <person name="Tsubouchi T."/>
            <person name="Morono Y."/>
            <person name="Uchiyama I."/>
            <person name="Ito T."/>
            <person name="Fujiyama A."/>
            <person name="Inagaki F."/>
            <person name="Takami H."/>
        </authorList>
    </citation>
    <scope>NUCLEOTIDE SEQUENCE</scope>
    <source>
        <strain evidence="2">Expedition CK06-06</strain>
    </source>
</reference>
<feature type="non-terminal residue" evidence="2">
    <location>
        <position position="252"/>
    </location>
</feature>
<dbReference type="AlphaFoldDB" id="X0WNG2"/>
<dbReference type="Gene3D" id="3.40.50.10540">
    <property type="entry name" value="Crotonobetainyl-coa:carnitine coa-transferase, domain 1"/>
    <property type="match status" value="1"/>
</dbReference>
<dbReference type="InterPro" id="IPR003673">
    <property type="entry name" value="CoA-Trfase_fam_III"/>
</dbReference>
<accession>X0WNG2</accession>
<protein>
    <recommendedName>
        <fullName evidence="3">CoA transferase</fullName>
    </recommendedName>
</protein>
<dbReference type="PANTHER" id="PTHR48207">
    <property type="entry name" value="SUCCINATE--HYDROXYMETHYLGLUTARATE COA-TRANSFERASE"/>
    <property type="match status" value="1"/>
</dbReference>
<dbReference type="PANTHER" id="PTHR48207:SF3">
    <property type="entry name" value="SUCCINATE--HYDROXYMETHYLGLUTARATE COA-TRANSFERASE"/>
    <property type="match status" value="1"/>
</dbReference>
<feature type="non-terminal residue" evidence="2">
    <location>
        <position position="1"/>
    </location>
</feature>
<dbReference type="GO" id="GO:0008410">
    <property type="term" value="F:CoA-transferase activity"/>
    <property type="evidence" value="ECO:0007669"/>
    <property type="project" value="TreeGrafter"/>
</dbReference>
<dbReference type="InterPro" id="IPR023606">
    <property type="entry name" value="CoA-Trfase_III_dom_1_sf"/>
</dbReference>
<evidence type="ECO:0000256" key="1">
    <source>
        <dbReference type="ARBA" id="ARBA00022679"/>
    </source>
</evidence>
<dbReference type="InterPro" id="IPR050483">
    <property type="entry name" value="CoA-transferase_III_domain"/>
</dbReference>
<comment type="caution">
    <text evidence="2">The sequence shown here is derived from an EMBL/GenBank/DDBJ whole genome shotgun (WGS) entry which is preliminary data.</text>
</comment>
<dbReference type="Gene3D" id="3.30.1540.10">
    <property type="entry name" value="formyl-coa transferase, domain 3"/>
    <property type="match status" value="1"/>
</dbReference>
<keyword evidence="1" id="KW-0808">Transferase</keyword>
<evidence type="ECO:0000313" key="2">
    <source>
        <dbReference type="EMBL" id="GAG32494.1"/>
    </source>
</evidence>
<name>X0WNG2_9ZZZZ</name>